<dbReference type="AlphaFoldDB" id="M1V5G5"/>
<reference evidence="5 6" key="2">
    <citation type="journal article" date="2007" name="BMC Biol.">
        <title>A 100%-complete sequence reveals unusually simple genomic features in the hot-spring red alga Cyanidioschyzon merolae.</title>
        <authorList>
            <person name="Nozaki H."/>
            <person name="Takano H."/>
            <person name="Misumi O."/>
            <person name="Terasawa K."/>
            <person name="Matsuzaki M."/>
            <person name="Maruyama S."/>
            <person name="Nishida K."/>
            <person name="Yagisawa F."/>
            <person name="Yoshida Y."/>
            <person name="Fujiwara T."/>
            <person name="Takio S."/>
            <person name="Tamura K."/>
            <person name="Chung S.J."/>
            <person name="Nakamura S."/>
            <person name="Kuroiwa H."/>
            <person name="Tanaka K."/>
            <person name="Sato N."/>
            <person name="Kuroiwa T."/>
        </authorList>
    </citation>
    <scope>NUCLEOTIDE SEQUENCE [LARGE SCALE GENOMIC DNA]</scope>
    <source>
        <strain evidence="5 6">10D</strain>
    </source>
</reference>
<keyword evidence="3" id="KW-0175">Coiled coil</keyword>
<keyword evidence="6" id="KW-1185">Reference proteome</keyword>
<evidence type="ECO:0000313" key="5">
    <source>
        <dbReference type="EMBL" id="BAM80630.1"/>
    </source>
</evidence>
<gene>
    <name evidence="5" type="ORF">CYME_CMK293C</name>
</gene>
<dbReference type="HOGENOM" id="CLU_385608_0_0_1"/>
<dbReference type="OMA" id="WYSPSIL"/>
<dbReference type="InterPro" id="IPR050168">
    <property type="entry name" value="AAA_ATPase_domain"/>
</dbReference>
<dbReference type="Gramene" id="CMK293CT">
    <property type="protein sequence ID" value="CMK293CT"/>
    <property type="gene ID" value="CMK293C"/>
</dbReference>
<reference evidence="5 6" key="1">
    <citation type="journal article" date="2004" name="Nature">
        <title>Genome sequence of the ultrasmall unicellular red alga Cyanidioschyzon merolae 10D.</title>
        <authorList>
            <person name="Matsuzaki M."/>
            <person name="Misumi O."/>
            <person name="Shin-i T."/>
            <person name="Maruyama S."/>
            <person name="Takahara M."/>
            <person name="Miyagishima S."/>
            <person name="Mori T."/>
            <person name="Nishida K."/>
            <person name="Yagisawa F."/>
            <person name="Nishida K."/>
            <person name="Yoshida Y."/>
            <person name="Nishimura Y."/>
            <person name="Nakao S."/>
            <person name="Kobayashi T."/>
            <person name="Momoyama Y."/>
            <person name="Higashiyama T."/>
            <person name="Minoda A."/>
            <person name="Sano M."/>
            <person name="Nomoto H."/>
            <person name="Oishi K."/>
            <person name="Hayashi H."/>
            <person name="Ohta F."/>
            <person name="Nishizaka S."/>
            <person name="Haga S."/>
            <person name="Miura S."/>
            <person name="Morishita T."/>
            <person name="Kabeya Y."/>
            <person name="Terasawa K."/>
            <person name="Suzuki Y."/>
            <person name="Ishii Y."/>
            <person name="Asakawa S."/>
            <person name="Takano H."/>
            <person name="Ohta N."/>
            <person name="Kuroiwa H."/>
            <person name="Tanaka K."/>
            <person name="Shimizu N."/>
            <person name="Sugano S."/>
            <person name="Sato N."/>
            <person name="Nozaki H."/>
            <person name="Ogasawara N."/>
            <person name="Kohara Y."/>
            <person name="Kuroiwa T."/>
        </authorList>
    </citation>
    <scope>NUCLEOTIDE SEQUENCE [LARGE SCALE GENOMIC DNA]</scope>
    <source>
        <strain evidence="5 6">10D</strain>
    </source>
</reference>
<feature type="domain" description="AAA+ ATPase" evidence="4">
    <location>
        <begin position="494"/>
        <end position="640"/>
    </location>
</feature>
<evidence type="ECO:0000256" key="2">
    <source>
        <dbReference type="ARBA" id="ARBA00022840"/>
    </source>
</evidence>
<dbReference type="Gene3D" id="3.40.50.300">
    <property type="entry name" value="P-loop containing nucleotide triphosphate hydrolases"/>
    <property type="match status" value="2"/>
</dbReference>
<dbReference type="PANTHER" id="PTHR23077">
    <property type="entry name" value="AAA-FAMILY ATPASE"/>
    <property type="match status" value="1"/>
</dbReference>
<feature type="domain" description="AAA+ ATPase" evidence="4">
    <location>
        <begin position="223"/>
        <end position="378"/>
    </location>
</feature>
<organism evidence="5 6">
    <name type="scientific">Cyanidioschyzon merolae (strain NIES-3377 / 10D)</name>
    <name type="common">Unicellular red alga</name>
    <dbReference type="NCBI Taxonomy" id="280699"/>
    <lineage>
        <taxon>Eukaryota</taxon>
        <taxon>Rhodophyta</taxon>
        <taxon>Bangiophyceae</taxon>
        <taxon>Cyanidiales</taxon>
        <taxon>Cyanidiaceae</taxon>
        <taxon>Cyanidioschyzon</taxon>
    </lineage>
</organism>
<dbReference type="Pfam" id="PF00004">
    <property type="entry name" value="AAA"/>
    <property type="match status" value="2"/>
</dbReference>
<evidence type="ECO:0000259" key="4">
    <source>
        <dbReference type="SMART" id="SM00382"/>
    </source>
</evidence>
<dbReference type="KEGG" id="cme:CYME_CMK293C"/>
<keyword evidence="1" id="KW-0547">Nucleotide-binding</keyword>
<name>M1V5G5_CYAM1</name>
<dbReference type="GO" id="GO:0016887">
    <property type="term" value="F:ATP hydrolysis activity"/>
    <property type="evidence" value="ECO:0007669"/>
    <property type="project" value="InterPro"/>
</dbReference>
<proteinExistence type="predicted"/>
<dbReference type="InterPro" id="IPR003959">
    <property type="entry name" value="ATPase_AAA_core"/>
</dbReference>
<dbReference type="OrthoDB" id="10453161at2759"/>
<dbReference type="InterPro" id="IPR027417">
    <property type="entry name" value="P-loop_NTPase"/>
</dbReference>
<keyword evidence="2" id="KW-0067">ATP-binding</keyword>
<sequence>MTSCNGRTTSSGKAFLSLSEWPKDVTVGSVVTLYGSALCTLWPSSAREVVDAPLVCDENPPHLVRSELHDVNAVRIAAPAAAFDAVADKGAPPEQNRACVQVIGPRAPASELWLEELLFPEADASLGPPQCEDSASLRALLLYLPVVAGAVIHQRWRVLRVHGGNWITLATQIHRTPKRVEHTLVRAIGDATPDTQVYFRFAKKLIDYIKTLWCLPRAYGGGVIHGCILAGPAGVGKTYAVRQASQDLEAEHITFRLREKGRDLGTLRSNLEALTAEIFWRLSRASCEERPCKNTIILFEDIDRVCGERAPFAARNASEATDALPLLLVNWFDTIEHRLSAGRSRVVCVATVRRLGDMPVSLRRGGRFEGLIHATVPTFEERIALMRALGAPDPASLAAQTPGYVASDYVRLASCGFSFQRAGGVAARAHQTYRIEHPKCLDVLVDGTNASSLRHQFRGFDALGGHHATKEALFRALAWPLLYRSTCVRLGVRPARAVLLYGPPGCGKTRLVRAAVETLWRQGAPFTFIHVSSADLYSAYLGESERTLREIFSIARSSSPALVFLDEIDNLIGIRNADTSAGASDVANRLLGTLLTEIDAMNETDAHVVLTGATNRIDRVDAALLRPGRFDLQLEVPLPSAVDRRAILELYLTRAPTETPMRTTFDQQASETALLPGSVALDELVAQTDGWSCAAIEQLCFDLVSRQAELTGCEQAP</sequence>
<dbReference type="Proteomes" id="UP000007014">
    <property type="component" value="Chromosome 11"/>
</dbReference>
<evidence type="ECO:0000256" key="3">
    <source>
        <dbReference type="ARBA" id="ARBA00023054"/>
    </source>
</evidence>
<dbReference type="FunFam" id="3.40.50.300:FF:001025">
    <property type="entry name" value="ATPase family, AAA domain-containing 2B"/>
    <property type="match status" value="1"/>
</dbReference>
<evidence type="ECO:0000313" key="6">
    <source>
        <dbReference type="Proteomes" id="UP000007014"/>
    </source>
</evidence>
<evidence type="ECO:0000256" key="1">
    <source>
        <dbReference type="ARBA" id="ARBA00022741"/>
    </source>
</evidence>
<dbReference type="EMBL" id="AP006493">
    <property type="protein sequence ID" value="BAM80630.1"/>
    <property type="molecule type" value="Genomic_DNA"/>
</dbReference>
<dbReference type="SUPFAM" id="SSF52540">
    <property type="entry name" value="P-loop containing nucleoside triphosphate hydrolases"/>
    <property type="match status" value="2"/>
</dbReference>
<dbReference type="STRING" id="280699.M1V5G5"/>
<dbReference type="PANTHER" id="PTHR23077:SF117">
    <property type="entry name" value="AAA+ ATPASE DOMAIN-CONTAINING PROTEIN"/>
    <property type="match status" value="1"/>
</dbReference>
<accession>M1V5G5</accession>
<dbReference type="eggNOG" id="KOG0730">
    <property type="taxonomic scope" value="Eukaryota"/>
</dbReference>
<dbReference type="RefSeq" id="XP_005536666.1">
    <property type="nucleotide sequence ID" value="XM_005536609.1"/>
</dbReference>
<dbReference type="SMART" id="SM00382">
    <property type="entry name" value="AAA"/>
    <property type="match status" value="2"/>
</dbReference>
<dbReference type="GeneID" id="16994301"/>
<dbReference type="Gene3D" id="1.10.8.60">
    <property type="match status" value="1"/>
</dbReference>
<dbReference type="InterPro" id="IPR003593">
    <property type="entry name" value="AAA+_ATPase"/>
</dbReference>
<dbReference type="GO" id="GO:0005524">
    <property type="term" value="F:ATP binding"/>
    <property type="evidence" value="ECO:0007669"/>
    <property type="project" value="UniProtKB-KW"/>
</dbReference>
<protein>
    <submittedName>
        <fullName evidence="5">AAA-type ATPase family protein</fullName>
    </submittedName>
</protein>